<keyword evidence="6" id="KW-0527">Neuropeptide</keyword>
<feature type="region of interest" description="Disordered" evidence="7">
    <location>
        <begin position="131"/>
        <end position="169"/>
    </location>
</feature>
<feature type="compositionally biased region" description="Acidic residues" evidence="7">
    <location>
        <begin position="144"/>
        <end position="155"/>
    </location>
</feature>
<keyword evidence="4" id="KW-0964">Secreted</keyword>
<evidence type="ECO:0000256" key="4">
    <source>
        <dbReference type="ARBA" id="ARBA00022525"/>
    </source>
</evidence>
<evidence type="ECO:0000256" key="6">
    <source>
        <dbReference type="ARBA" id="ARBA00023320"/>
    </source>
</evidence>
<feature type="chain" id="PRO_5026156450" evidence="8">
    <location>
        <begin position="22"/>
        <end position="169"/>
    </location>
</feature>
<dbReference type="EMBL" id="GFAX01103260">
    <property type="protein sequence ID" value="NHI24437.1"/>
    <property type="molecule type" value="Transcribed_RNA"/>
</dbReference>
<evidence type="ECO:0000256" key="5">
    <source>
        <dbReference type="ARBA" id="ARBA00022815"/>
    </source>
</evidence>
<proteinExistence type="inferred from homology"/>
<reference evidence="9" key="1">
    <citation type="journal article" date="2018" name="J. Proteome Res.">
        <title>Transcriptomic and Neuropeptidomic Analysis of the Stick Insect, Carausius morosus.</title>
        <authorList>
            <person name="Liessem S"/>
            <person name="Ragionieri L"/>
            <person name="Neupert S"/>
            <person name="Buschges A"/>
            <person name="Predel R."/>
        </authorList>
    </citation>
    <scope>NUCLEOTIDE SEQUENCE</scope>
    <source>
        <strain evidence="9">Adult female</strain>
        <tissue evidence="9">Central nervous system</tissue>
    </source>
</reference>
<dbReference type="GO" id="GO:0005576">
    <property type="term" value="C:extracellular region"/>
    <property type="evidence" value="ECO:0007669"/>
    <property type="project" value="UniProtKB-SubCell"/>
</dbReference>
<sequence length="169" mass="18684">MTGCALVYLLILAFAVNGYHGGEVVQRKQRHVSGLIPFPRIGRSGGDVTWTLDSPELQEAKRQGLIAFPRVGRAGRYGYLVVRGEGRRDTGGDNGGMWFGPRLGRRDRRSTDLPSPWALVALRDYPSQRRHDAFYQRAEGGPHDDEEDVAEEEAADGTGRVFRDQAASS</sequence>
<dbReference type="Pfam" id="PF08259">
    <property type="entry name" value="Periviscerokin"/>
    <property type="match status" value="2"/>
</dbReference>
<dbReference type="PROSITE" id="PS00539">
    <property type="entry name" value="PYROKININ"/>
    <property type="match status" value="1"/>
</dbReference>
<accession>A0A6G4ZWD4</accession>
<dbReference type="AlphaFoldDB" id="A0A6G4ZWD4"/>
<dbReference type="InterPro" id="IPR001484">
    <property type="entry name" value="Pyrokinin_CS"/>
</dbReference>
<keyword evidence="5" id="KW-0027">Amidation</keyword>
<comment type="similarity">
    <text evidence="2">Belongs to the periviscerokinin family.</text>
</comment>
<dbReference type="GO" id="GO:0007218">
    <property type="term" value="P:neuropeptide signaling pathway"/>
    <property type="evidence" value="ECO:0007669"/>
    <property type="project" value="UniProtKB-KW"/>
</dbReference>
<evidence type="ECO:0000256" key="7">
    <source>
        <dbReference type="SAM" id="MobiDB-lite"/>
    </source>
</evidence>
<evidence type="ECO:0000313" key="9">
    <source>
        <dbReference type="EMBL" id="NHI24437.1"/>
    </source>
</evidence>
<organism evidence="9">
    <name type="scientific">Carausius morosus</name>
    <name type="common">Indian stick insect</name>
    <name type="synonym">Dixippus morosus</name>
    <dbReference type="NCBI Taxonomy" id="7022"/>
    <lineage>
        <taxon>Eukaryota</taxon>
        <taxon>Metazoa</taxon>
        <taxon>Ecdysozoa</taxon>
        <taxon>Arthropoda</taxon>
        <taxon>Hexapoda</taxon>
        <taxon>Insecta</taxon>
        <taxon>Pterygota</taxon>
        <taxon>Neoptera</taxon>
        <taxon>Polyneoptera</taxon>
        <taxon>Phasmatodea</taxon>
        <taxon>Verophasmatodea</taxon>
        <taxon>Anareolatae</taxon>
        <taxon>Lonchodidae</taxon>
        <taxon>Lonchodinae</taxon>
        <taxon>Carausius</taxon>
    </lineage>
</organism>
<evidence type="ECO:0000256" key="3">
    <source>
        <dbReference type="ARBA" id="ARBA00007714"/>
    </source>
</evidence>
<comment type="similarity">
    <text evidence="3">Belongs to the pyrokinin family.</text>
</comment>
<evidence type="ECO:0000256" key="2">
    <source>
        <dbReference type="ARBA" id="ARBA00007338"/>
    </source>
</evidence>
<feature type="region of interest" description="Disordered" evidence="7">
    <location>
        <begin position="91"/>
        <end position="110"/>
    </location>
</feature>
<name>A0A6G4ZWD4_CARMO</name>
<protein>
    <submittedName>
        <fullName evidence="9">CAPA</fullName>
    </submittedName>
</protein>
<dbReference type="GO" id="GO:0005184">
    <property type="term" value="F:neuropeptide hormone activity"/>
    <property type="evidence" value="ECO:0007669"/>
    <property type="project" value="InterPro"/>
</dbReference>
<evidence type="ECO:0000256" key="1">
    <source>
        <dbReference type="ARBA" id="ARBA00004613"/>
    </source>
</evidence>
<keyword evidence="8" id="KW-0732">Signal</keyword>
<dbReference type="InterPro" id="IPR013231">
    <property type="entry name" value="Periviscerokinin"/>
</dbReference>
<evidence type="ECO:0000256" key="8">
    <source>
        <dbReference type="SAM" id="SignalP"/>
    </source>
</evidence>
<comment type="subcellular location">
    <subcellularLocation>
        <location evidence="1">Secreted</location>
    </subcellularLocation>
</comment>
<feature type="signal peptide" evidence="8">
    <location>
        <begin position="1"/>
        <end position="21"/>
    </location>
</feature>